<dbReference type="NCBIfam" id="TIGR03901">
    <property type="entry name" value="MYXO-CTERM"/>
    <property type="match status" value="1"/>
</dbReference>
<dbReference type="InterPro" id="IPR013783">
    <property type="entry name" value="Ig-like_fold"/>
</dbReference>
<keyword evidence="2" id="KW-0732">Signal</keyword>
<gene>
    <name evidence="3" type="ORF">SAMN02745121_02231</name>
</gene>
<organism evidence="3 4">
    <name type="scientific">Nannocystis exedens</name>
    <dbReference type="NCBI Taxonomy" id="54"/>
    <lineage>
        <taxon>Bacteria</taxon>
        <taxon>Pseudomonadati</taxon>
        <taxon>Myxococcota</taxon>
        <taxon>Polyangia</taxon>
        <taxon>Nannocystales</taxon>
        <taxon>Nannocystaceae</taxon>
        <taxon>Nannocystis</taxon>
    </lineage>
</organism>
<evidence type="ECO:0000313" key="3">
    <source>
        <dbReference type="EMBL" id="SFD92512.1"/>
    </source>
</evidence>
<protein>
    <submittedName>
        <fullName evidence="3">MYXO-CTERM domain-containing protein</fullName>
    </submittedName>
</protein>
<evidence type="ECO:0000256" key="2">
    <source>
        <dbReference type="SAM" id="SignalP"/>
    </source>
</evidence>
<name>A0A1I1WBM9_9BACT</name>
<feature type="region of interest" description="Disordered" evidence="1">
    <location>
        <begin position="364"/>
        <end position="440"/>
    </location>
</feature>
<evidence type="ECO:0000256" key="1">
    <source>
        <dbReference type="SAM" id="MobiDB-lite"/>
    </source>
</evidence>
<dbReference type="EMBL" id="FOMX01000006">
    <property type="protein sequence ID" value="SFD92512.1"/>
    <property type="molecule type" value="Genomic_DNA"/>
</dbReference>
<dbReference type="RefSeq" id="WP_096326002.1">
    <property type="nucleotide sequence ID" value="NZ_FOMX01000006.1"/>
</dbReference>
<feature type="compositionally biased region" description="Low complexity" evidence="1">
    <location>
        <begin position="415"/>
        <end position="434"/>
    </location>
</feature>
<evidence type="ECO:0000313" key="4">
    <source>
        <dbReference type="Proteomes" id="UP000199400"/>
    </source>
</evidence>
<accession>A0A1I1WBM9</accession>
<feature type="chain" id="PRO_5011600613" evidence="2">
    <location>
        <begin position="27"/>
        <end position="471"/>
    </location>
</feature>
<sequence length="471" mass="49038">MAPQNARTGLSCLVLTLLIVPGSAVAGETPEDVAAAIPITSPFHEPLVFGADLEQPPLPAGEWIVFTNFDGADMNGCGWGNNSPQDNCSTIFQGQVLPFTGDLGRRAAVVQVMRNDLGKFNIHVTDVRPASGDYDMEMIGDWNPAPGGGFAGVAPSIDCFNSDGGEVSFTLDYTSSPTGIAKAVLQEIAHTWGLEHVESKADLLYPTTQSVPDPTFVDECFQIVQLDDSNQPVPENNIQCPNQHSQFCNGSNFQNSYQELLQIFGPGSPDLTAPTLDITEPAEGAEVDAKFDLKLTAADNQTPQLLTLSLKIDGPSAAETDPTAWPSPSDLTFPITGLAPGEYTVTATVRDEDKNEAIDVVHFTVKGEPVPGTTGEPDTTTGEPGTTTGEDTTTGDEPGTTGDAPTTGDGSGNPTTGVTSATGGVTDSATTGDQADGDDGCACRSDLAPTSGAPALLLLLGLARGRRRARA</sequence>
<feature type="compositionally biased region" description="Low complexity" evidence="1">
    <location>
        <begin position="367"/>
        <end position="408"/>
    </location>
</feature>
<keyword evidence="4" id="KW-1185">Reference proteome</keyword>
<dbReference type="Gene3D" id="2.60.40.10">
    <property type="entry name" value="Immunoglobulins"/>
    <property type="match status" value="1"/>
</dbReference>
<proteinExistence type="predicted"/>
<dbReference type="Proteomes" id="UP000199400">
    <property type="component" value="Unassembled WGS sequence"/>
</dbReference>
<reference evidence="4" key="1">
    <citation type="submission" date="2016-10" db="EMBL/GenBank/DDBJ databases">
        <authorList>
            <person name="Varghese N."/>
            <person name="Submissions S."/>
        </authorList>
    </citation>
    <scope>NUCLEOTIDE SEQUENCE [LARGE SCALE GENOMIC DNA]</scope>
    <source>
        <strain evidence="4">ATCC 25963</strain>
    </source>
</reference>
<feature type="signal peptide" evidence="2">
    <location>
        <begin position="1"/>
        <end position="26"/>
    </location>
</feature>
<dbReference type="InterPro" id="IPR024038">
    <property type="entry name" value="MYXO-CTERM"/>
</dbReference>
<dbReference type="AlphaFoldDB" id="A0A1I1WBM9"/>